<feature type="chain" id="PRO_5016679101" description="CN hydrolase domain-containing protein" evidence="2">
    <location>
        <begin position="28"/>
        <end position="358"/>
    </location>
</feature>
<dbReference type="OrthoDB" id="10250282at2759"/>
<dbReference type="AlphaFoldDB" id="A0A364L345"/>
<dbReference type="GO" id="GO:0003824">
    <property type="term" value="F:catalytic activity"/>
    <property type="evidence" value="ECO:0007669"/>
    <property type="project" value="InterPro"/>
</dbReference>
<name>A0A364L345_TALAM</name>
<accession>A0A364L345</accession>
<evidence type="ECO:0000313" key="5">
    <source>
        <dbReference type="Proteomes" id="UP000249363"/>
    </source>
</evidence>
<protein>
    <recommendedName>
        <fullName evidence="3">CN hydrolase domain-containing protein</fullName>
    </recommendedName>
</protein>
<proteinExistence type="inferred from homology"/>
<dbReference type="STRING" id="1196081.A0A364L345"/>
<dbReference type="PANTHER" id="PTHR46044:SF1">
    <property type="entry name" value="CN HYDROLASE DOMAIN-CONTAINING PROTEIN"/>
    <property type="match status" value="1"/>
</dbReference>
<feature type="signal peptide" evidence="2">
    <location>
        <begin position="1"/>
        <end position="27"/>
    </location>
</feature>
<sequence length="358" mass="39297">MRFLLGMAVSLAGVVVSVRACASHTDASNFTIAMVRTYPPNWPLPLLSSNWTGITMNISQAVDKAVDLIQEASHENASLVLFPELWFPGYPMGFGDDTNWPTVLLPEYIENCLTVGDGNWARIVDSVVDTGVYVGLGFCDKTTENIFMGQALISPSGDVLIHRHKLRPSGSERDMFSDGTMEMLEVTTTRYGRIGMLECYEHFWPSMTLPMQAQLENIHLAAFPYLVDDSNPQKQWYEGTFVNMAAETHYAVLSGAYVFHTSVGTSWVISPSGEVLTHVGSTVDMDTTPIVYYGVNTTGFDTTATYDVNGEVSWGVVKQIYDGFPSYIPKDPGTFVDFASIPIALEQSGNYNGTPPAS</sequence>
<dbReference type="InterPro" id="IPR036526">
    <property type="entry name" value="C-N_Hydrolase_sf"/>
</dbReference>
<dbReference type="Pfam" id="PF00795">
    <property type="entry name" value="CN_hydrolase"/>
    <property type="match status" value="1"/>
</dbReference>
<keyword evidence="2" id="KW-0732">Signal</keyword>
<gene>
    <name evidence="4" type="ORF">BHQ10_006237</name>
</gene>
<dbReference type="RefSeq" id="XP_040734741.1">
    <property type="nucleotide sequence ID" value="XM_040878801.1"/>
</dbReference>
<dbReference type="InterPro" id="IPR003010">
    <property type="entry name" value="C-N_Hydrolase"/>
</dbReference>
<evidence type="ECO:0000313" key="4">
    <source>
        <dbReference type="EMBL" id="RAO70225.1"/>
    </source>
</evidence>
<keyword evidence="5" id="KW-1185">Reference proteome</keyword>
<dbReference type="PROSITE" id="PS50263">
    <property type="entry name" value="CN_HYDROLASE"/>
    <property type="match status" value="1"/>
</dbReference>
<evidence type="ECO:0000256" key="1">
    <source>
        <dbReference type="ARBA" id="ARBA00008129"/>
    </source>
</evidence>
<comment type="similarity">
    <text evidence="1">Belongs to the carbon-nitrogen hydrolase superfamily. Nitrilase family.</text>
</comment>
<evidence type="ECO:0000256" key="2">
    <source>
        <dbReference type="SAM" id="SignalP"/>
    </source>
</evidence>
<comment type="caution">
    <text evidence="4">The sequence shown here is derived from an EMBL/GenBank/DDBJ whole genome shotgun (WGS) entry which is preliminary data.</text>
</comment>
<reference evidence="4 5" key="1">
    <citation type="journal article" date="2017" name="Biotechnol. Biofuels">
        <title>Differential beta-glucosidase expression as a function of carbon source availability in Talaromyces amestolkiae: a genomic and proteomic approach.</title>
        <authorList>
            <person name="de Eugenio L.I."/>
            <person name="Mendez-Liter J.A."/>
            <person name="Nieto-Dominguez M."/>
            <person name="Alonso L."/>
            <person name="Gil-Munoz J."/>
            <person name="Barriuso J."/>
            <person name="Prieto A."/>
            <person name="Martinez M.J."/>
        </authorList>
    </citation>
    <scope>NUCLEOTIDE SEQUENCE [LARGE SCALE GENOMIC DNA]</scope>
    <source>
        <strain evidence="4 5">CIB</strain>
    </source>
</reference>
<organism evidence="4 5">
    <name type="scientific">Talaromyces amestolkiae</name>
    <dbReference type="NCBI Taxonomy" id="1196081"/>
    <lineage>
        <taxon>Eukaryota</taxon>
        <taxon>Fungi</taxon>
        <taxon>Dikarya</taxon>
        <taxon>Ascomycota</taxon>
        <taxon>Pezizomycotina</taxon>
        <taxon>Eurotiomycetes</taxon>
        <taxon>Eurotiomycetidae</taxon>
        <taxon>Eurotiales</taxon>
        <taxon>Trichocomaceae</taxon>
        <taxon>Talaromyces</taxon>
        <taxon>Talaromyces sect. Talaromyces</taxon>
    </lineage>
</organism>
<dbReference type="GeneID" id="63795453"/>
<dbReference type="Proteomes" id="UP000249363">
    <property type="component" value="Unassembled WGS sequence"/>
</dbReference>
<evidence type="ECO:0000259" key="3">
    <source>
        <dbReference type="PROSITE" id="PS50263"/>
    </source>
</evidence>
<feature type="domain" description="CN hydrolase" evidence="3">
    <location>
        <begin position="30"/>
        <end position="302"/>
    </location>
</feature>
<dbReference type="Gene3D" id="3.60.110.10">
    <property type="entry name" value="Carbon-nitrogen hydrolase"/>
    <property type="match status" value="1"/>
</dbReference>
<dbReference type="SUPFAM" id="SSF56317">
    <property type="entry name" value="Carbon-nitrogen hydrolase"/>
    <property type="match status" value="1"/>
</dbReference>
<dbReference type="EMBL" id="MIKG01000011">
    <property type="protein sequence ID" value="RAO70225.1"/>
    <property type="molecule type" value="Genomic_DNA"/>
</dbReference>
<dbReference type="InterPro" id="IPR044149">
    <property type="entry name" value="Nitrilases_CHs"/>
</dbReference>
<dbReference type="PANTHER" id="PTHR46044">
    <property type="entry name" value="NITRILASE"/>
    <property type="match status" value="1"/>
</dbReference>